<protein>
    <submittedName>
        <fullName evidence="1">Uncharacterized protein</fullName>
    </submittedName>
</protein>
<evidence type="ECO:0000313" key="2">
    <source>
        <dbReference type="Proteomes" id="UP001060261"/>
    </source>
</evidence>
<accession>A0ABY5YEU8</accession>
<keyword evidence="2" id="KW-1185">Reference proteome</keyword>
<dbReference type="EMBL" id="CP104213">
    <property type="protein sequence ID" value="UWX62917.1"/>
    <property type="molecule type" value="Genomic_DNA"/>
</dbReference>
<proteinExistence type="predicted"/>
<gene>
    <name evidence="1" type="ORF">N0D28_09065</name>
</gene>
<organism evidence="1 2">
    <name type="scientific">Deinococcus rubellus</name>
    <dbReference type="NCBI Taxonomy" id="1889240"/>
    <lineage>
        <taxon>Bacteria</taxon>
        <taxon>Thermotogati</taxon>
        <taxon>Deinococcota</taxon>
        <taxon>Deinococci</taxon>
        <taxon>Deinococcales</taxon>
        <taxon>Deinococcaceae</taxon>
        <taxon>Deinococcus</taxon>
    </lineage>
</organism>
<evidence type="ECO:0000313" key="1">
    <source>
        <dbReference type="EMBL" id="UWX62917.1"/>
    </source>
</evidence>
<dbReference type="Proteomes" id="UP001060261">
    <property type="component" value="Chromosome"/>
</dbReference>
<dbReference type="RefSeq" id="WP_260559210.1">
    <property type="nucleotide sequence ID" value="NZ_BAABEC010000157.1"/>
</dbReference>
<sequence>MSRPQVDALTPPHRAAELRRKFGVETREVAQAFEEVRAPSGQILGAIVLLARRQGDIHALANAYRAALAAATVKEERG</sequence>
<reference evidence="1" key="1">
    <citation type="submission" date="2022-09" db="EMBL/GenBank/DDBJ databases">
        <title>genome sequence of Deinococcus rubellus.</title>
        <authorList>
            <person name="Srinivasan S."/>
        </authorList>
    </citation>
    <scope>NUCLEOTIDE SEQUENCE</scope>
    <source>
        <strain evidence="1">Ant6</strain>
    </source>
</reference>
<name>A0ABY5YEU8_9DEIO</name>